<dbReference type="InterPro" id="IPR010982">
    <property type="entry name" value="Lambda_DNA-bd_dom_sf"/>
</dbReference>
<protein>
    <submittedName>
        <fullName evidence="2">Helix-turn-helix domain-containing protein</fullName>
    </submittedName>
</protein>
<dbReference type="RefSeq" id="WP_125596634.1">
    <property type="nucleotide sequence ID" value="NZ_JBHSSM010000005.1"/>
</dbReference>
<proteinExistence type="predicted"/>
<dbReference type="SMART" id="SM00530">
    <property type="entry name" value="HTH_XRE"/>
    <property type="match status" value="1"/>
</dbReference>
<comment type="caution">
    <text evidence="2">The sequence shown here is derived from an EMBL/GenBank/DDBJ whole genome shotgun (WGS) entry which is preliminary data.</text>
</comment>
<accession>A0ABW1UMH0</accession>
<gene>
    <name evidence="2" type="ORF">ACFQHW_01435</name>
</gene>
<dbReference type="PANTHER" id="PTHR37301">
    <property type="entry name" value="DNA-BINDING PROTEIN-RELATED"/>
    <property type="match status" value="1"/>
</dbReference>
<dbReference type="InterPro" id="IPR001387">
    <property type="entry name" value="Cro/C1-type_HTH"/>
</dbReference>
<name>A0ABW1UMH0_9LACO</name>
<dbReference type="SUPFAM" id="SSF47413">
    <property type="entry name" value="lambda repressor-like DNA-binding domains"/>
    <property type="match status" value="1"/>
</dbReference>
<feature type="domain" description="HTH cro/C1-type" evidence="1">
    <location>
        <begin position="6"/>
        <end position="61"/>
    </location>
</feature>
<evidence type="ECO:0000313" key="3">
    <source>
        <dbReference type="Proteomes" id="UP001596310"/>
    </source>
</evidence>
<dbReference type="Pfam" id="PF13443">
    <property type="entry name" value="HTH_26"/>
    <property type="match status" value="1"/>
</dbReference>
<reference evidence="3" key="1">
    <citation type="journal article" date="2019" name="Int. J. Syst. Evol. Microbiol.">
        <title>The Global Catalogue of Microorganisms (GCM) 10K type strain sequencing project: providing services to taxonomists for standard genome sequencing and annotation.</title>
        <authorList>
            <consortium name="The Broad Institute Genomics Platform"/>
            <consortium name="The Broad Institute Genome Sequencing Center for Infectious Disease"/>
            <person name="Wu L."/>
            <person name="Ma J."/>
        </authorList>
    </citation>
    <scope>NUCLEOTIDE SEQUENCE [LARGE SCALE GENOMIC DNA]</scope>
    <source>
        <strain evidence="3">CCM 8897</strain>
    </source>
</reference>
<dbReference type="PANTHER" id="PTHR37301:SF1">
    <property type="entry name" value="DNA-BINDING PROTEIN"/>
    <property type="match status" value="1"/>
</dbReference>
<dbReference type="Proteomes" id="UP001596310">
    <property type="component" value="Unassembled WGS sequence"/>
</dbReference>
<dbReference type="PROSITE" id="PS50943">
    <property type="entry name" value="HTH_CROC1"/>
    <property type="match status" value="1"/>
</dbReference>
<evidence type="ECO:0000313" key="2">
    <source>
        <dbReference type="EMBL" id="MFC6314233.1"/>
    </source>
</evidence>
<dbReference type="EMBL" id="JBHSSM010000005">
    <property type="protein sequence ID" value="MFC6314233.1"/>
    <property type="molecule type" value="Genomic_DNA"/>
</dbReference>
<dbReference type="CDD" id="cd00093">
    <property type="entry name" value="HTH_XRE"/>
    <property type="match status" value="1"/>
</dbReference>
<sequence>MIKNNLSVLLAERGLTAIKVSEETGIARSTLSSLTQNNSKMIQIETINTLCKFLKITPADFFDYTPIEVLFDLDILPVEIQPNQRFFFDLDGTIEFTRYDEGIGRLHYTGTVKYEKDFFYDQTREEIFSRKVSFNPTTDPSIFFDQLSVSFQSLIEENFSSFVYDRIYELEPKYEIPNPIASVGTPDFRYHKSEAHR</sequence>
<dbReference type="Gene3D" id="1.10.260.40">
    <property type="entry name" value="lambda repressor-like DNA-binding domains"/>
    <property type="match status" value="1"/>
</dbReference>
<keyword evidence="3" id="KW-1185">Reference proteome</keyword>
<evidence type="ECO:0000259" key="1">
    <source>
        <dbReference type="PROSITE" id="PS50943"/>
    </source>
</evidence>
<organism evidence="2 3">
    <name type="scientific">Lapidilactobacillus achengensis</name>
    <dbReference type="NCBI Taxonomy" id="2486000"/>
    <lineage>
        <taxon>Bacteria</taxon>
        <taxon>Bacillati</taxon>
        <taxon>Bacillota</taxon>
        <taxon>Bacilli</taxon>
        <taxon>Lactobacillales</taxon>
        <taxon>Lactobacillaceae</taxon>
        <taxon>Lapidilactobacillus</taxon>
    </lineage>
</organism>